<dbReference type="KEGG" id="dwi:6650545"/>
<keyword evidence="1" id="KW-0175">Coiled coil</keyword>
<feature type="coiled-coil region" evidence="1">
    <location>
        <begin position="525"/>
        <end position="552"/>
    </location>
</feature>
<feature type="region of interest" description="Disordered" evidence="2">
    <location>
        <begin position="309"/>
        <end position="346"/>
    </location>
</feature>
<feature type="region of interest" description="Disordered" evidence="2">
    <location>
        <begin position="120"/>
        <end position="139"/>
    </location>
</feature>
<feature type="compositionally biased region" description="Basic and acidic residues" evidence="2">
    <location>
        <begin position="36"/>
        <end position="49"/>
    </location>
</feature>
<evidence type="ECO:0000256" key="2">
    <source>
        <dbReference type="SAM" id="MobiDB-lite"/>
    </source>
</evidence>
<dbReference type="GO" id="GO:0005874">
    <property type="term" value="C:microtubule"/>
    <property type="evidence" value="ECO:0007669"/>
    <property type="project" value="InterPro"/>
</dbReference>
<feature type="region of interest" description="Disordered" evidence="2">
    <location>
        <begin position="479"/>
        <end position="505"/>
    </location>
</feature>
<dbReference type="GO" id="GO:0072686">
    <property type="term" value="C:mitotic spindle"/>
    <property type="evidence" value="ECO:0007669"/>
    <property type="project" value="EnsemblMetazoa"/>
</dbReference>
<feature type="compositionally biased region" description="Basic and acidic residues" evidence="2">
    <location>
        <begin position="230"/>
        <end position="251"/>
    </location>
</feature>
<evidence type="ECO:0000313" key="4">
    <source>
        <dbReference type="Proteomes" id="UP000007798"/>
    </source>
</evidence>
<accession>B4NI41</accession>
<dbReference type="OMA" id="AIHQKHF"/>
<dbReference type="STRING" id="7260.B4NI41"/>
<proteinExistence type="predicted"/>
<protein>
    <submittedName>
        <fullName evidence="3">Uncharacterized protein</fullName>
    </submittedName>
</protein>
<dbReference type="GO" id="GO:0000281">
    <property type="term" value="P:mitotic cytokinesis"/>
    <property type="evidence" value="ECO:0007669"/>
    <property type="project" value="InterPro"/>
</dbReference>
<evidence type="ECO:0000256" key="1">
    <source>
        <dbReference type="SAM" id="Coils"/>
    </source>
</evidence>
<dbReference type="InterPro" id="IPR026756">
    <property type="entry name" value="NuSAP"/>
</dbReference>
<sequence>MESNTELKDADCGASKECETLAHTPISKKTRGAGKRKLENENAKDDETQSKTPKAAGSAAGSETPRRSARKSIRPPLDYEDIMLRSASKSSVIGNTTGPAPMDNENEELETHKWSVAEVGRHSAKIKRSRKSKRKGRMQIKEVMQDVAAKSEEGLDQIKTAAIEQARMNEVKLDDPEVMNTEADDDESENQEVMETEADAIQHACKTDHKSENQEVVKTEAEPIEQSCEPDVKSEKMESDPVKQVKSENLHGVELQEEQTLELVVTSEDINQTESEGQLLDSATKSNSLDELGVFPLDVNEEMPSLIVVDDDEDSPEARDTALNTTFDADAQENEEMPTLQMSPEKQPTVKLLLTKADDDVPIVLNPDQAMEEKRSRPYRLPTPFKAKVDKGISDTPTLDVSEETFSHLEPKVGKQVTNTPTLGVNEEPIPHDNGQRRRSKSFSTMREIKGKTVTFLSPIEVAHVDDIDKRWDDLNKSNVTQRRRRSKSLDGNLPKPSRLPQPKIFPKILTPSKLKTRTKLPNFAAMHQKQFDKMENLVDHLERKAERAKILTNSALKKQIQQSGSQDIAAEGQSKPPRALKKMNLSVAPKVVTPGKRVTPAKEKANVSMRAQLGQNENSFAAKPAFNLSTSLAKTFNAKAAMPSSTSNKLEQRRQRHMEMFKQRPGKEKNADFIRGVRLNRRFELQMQHRRVMEEED</sequence>
<feature type="region of interest" description="Disordered" evidence="2">
    <location>
        <begin position="365"/>
        <end position="398"/>
    </location>
</feature>
<feature type="compositionally biased region" description="Basic residues" evidence="2">
    <location>
        <begin position="26"/>
        <end position="35"/>
    </location>
</feature>
<dbReference type="eggNOG" id="ENOG502SGXY">
    <property type="taxonomic scope" value="Eukaryota"/>
</dbReference>
<feature type="compositionally biased region" description="Basic residues" evidence="2">
    <location>
        <begin position="122"/>
        <end position="138"/>
    </location>
</feature>
<dbReference type="InParanoid" id="B4NI41"/>
<dbReference type="FunCoup" id="B4NI41">
    <property type="interactions" value="80"/>
</dbReference>
<reference evidence="3 4" key="1">
    <citation type="journal article" date="2007" name="Nature">
        <title>Evolution of genes and genomes on the Drosophila phylogeny.</title>
        <authorList>
            <consortium name="Drosophila 12 Genomes Consortium"/>
            <person name="Clark A.G."/>
            <person name="Eisen M.B."/>
            <person name="Smith D.R."/>
            <person name="Bergman C.M."/>
            <person name="Oliver B."/>
            <person name="Markow T.A."/>
            <person name="Kaufman T.C."/>
            <person name="Kellis M."/>
            <person name="Gelbart W."/>
            <person name="Iyer V.N."/>
            <person name="Pollard D.A."/>
            <person name="Sackton T.B."/>
            <person name="Larracuente A.M."/>
            <person name="Singh N.D."/>
            <person name="Abad J.P."/>
            <person name="Abt D.N."/>
            <person name="Adryan B."/>
            <person name="Aguade M."/>
            <person name="Akashi H."/>
            <person name="Anderson W.W."/>
            <person name="Aquadro C.F."/>
            <person name="Ardell D.H."/>
            <person name="Arguello R."/>
            <person name="Artieri C.G."/>
            <person name="Barbash D.A."/>
            <person name="Barker D."/>
            <person name="Barsanti P."/>
            <person name="Batterham P."/>
            <person name="Batzoglou S."/>
            <person name="Begun D."/>
            <person name="Bhutkar A."/>
            <person name="Blanco E."/>
            <person name="Bosak S.A."/>
            <person name="Bradley R.K."/>
            <person name="Brand A.D."/>
            <person name="Brent M.R."/>
            <person name="Brooks A.N."/>
            <person name="Brown R.H."/>
            <person name="Butlin R.K."/>
            <person name="Caggese C."/>
            <person name="Calvi B.R."/>
            <person name="Bernardo de Carvalho A."/>
            <person name="Caspi A."/>
            <person name="Castrezana S."/>
            <person name="Celniker S.E."/>
            <person name="Chang J.L."/>
            <person name="Chapple C."/>
            <person name="Chatterji S."/>
            <person name="Chinwalla A."/>
            <person name="Civetta A."/>
            <person name="Clifton S.W."/>
            <person name="Comeron J.M."/>
            <person name="Costello J.C."/>
            <person name="Coyne J.A."/>
            <person name="Daub J."/>
            <person name="David R.G."/>
            <person name="Delcher A.L."/>
            <person name="Delehaunty K."/>
            <person name="Do C.B."/>
            <person name="Ebling H."/>
            <person name="Edwards K."/>
            <person name="Eickbush T."/>
            <person name="Evans J.D."/>
            <person name="Filipski A."/>
            <person name="Findeiss S."/>
            <person name="Freyhult E."/>
            <person name="Fulton L."/>
            <person name="Fulton R."/>
            <person name="Garcia A.C."/>
            <person name="Gardiner A."/>
            <person name="Garfield D.A."/>
            <person name="Garvin B.E."/>
            <person name="Gibson G."/>
            <person name="Gilbert D."/>
            <person name="Gnerre S."/>
            <person name="Godfrey J."/>
            <person name="Good R."/>
            <person name="Gotea V."/>
            <person name="Gravely B."/>
            <person name="Greenberg A.J."/>
            <person name="Griffiths-Jones S."/>
            <person name="Gross S."/>
            <person name="Guigo R."/>
            <person name="Gustafson E.A."/>
            <person name="Haerty W."/>
            <person name="Hahn M.W."/>
            <person name="Halligan D.L."/>
            <person name="Halpern A.L."/>
            <person name="Halter G.M."/>
            <person name="Han M.V."/>
            <person name="Heger A."/>
            <person name="Hillier L."/>
            <person name="Hinrichs A.S."/>
            <person name="Holmes I."/>
            <person name="Hoskins R.A."/>
            <person name="Hubisz M.J."/>
            <person name="Hultmark D."/>
            <person name="Huntley M.A."/>
            <person name="Jaffe D.B."/>
            <person name="Jagadeeshan S."/>
            <person name="Jeck W.R."/>
            <person name="Johnson J."/>
            <person name="Jones C.D."/>
            <person name="Jordan W.C."/>
            <person name="Karpen G.H."/>
            <person name="Kataoka E."/>
            <person name="Keightley P.D."/>
            <person name="Kheradpour P."/>
            <person name="Kirkness E.F."/>
            <person name="Koerich L.B."/>
            <person name="Kristiansen K."/>
            <person name="Kudrna D."/>
            <person name="Kulathinal R.J."/>
            <person name="Kumar S."/>
            <person name="Kwok R."/>
            <person name="Lander E."/>
            <person name="Langley C.H."/>
            <person name="Lapoint R."/>
            <person name="Lazzaro B.P."/>
            <person name="Lee S.J."/>
            <person name="Levesque L."/>
            <person name="Li R."/>
            <person name="Lin C.F."/>
            <person name="Lin M.F."/>
            <person name="Lindblad-Toh K."/>
            <person name="Llopart A."/>
            <person name="Long M."/>
            <person name="Low L."/>
            <person name="Lozovsky E."/>
            <person name="Lu J."/>
            <person name="Luo M."/>
            <person name="Machado C.A."/>
            <person name="Makalowski W."/>
            <person name="Marzo M."/>
            <person name="Matsuda M."/>
            <person name="Matzkin L."/>
            <person name="McAllister B."/>
            <person name="McBride C.S."/>
            <person name="McKernan B."/>
            <person name="McKernan K."/>
            <person name="Mendez-Lago M."/>
            <person name="Minx P."/>
            <person name="Mollenhauer M.U."/>
            <person name="Montooth K."/>
            <person name="Mount S.M."/>
            <person name="Mu X."/>
            <person name="Myers E."/>
            <person name="Negre B."/>
            <person name="Newfeld S."/>
            <person name="Nielsen R."/>
            <person name="Noor M.A."/>
            <person name="O'Grady P."/>
            <person name="Pachter L."/>
            <person name="Papaceit M."/>
            <person name="Parisi M.J."/>
            <person name="Parisi M."/>
            <person name="Parts L."/>
            <person name="Pedersen J.S."/>
            <person name="Pesole G."/>
            <person name="Phillippy A.M."/>
            <person name="Ponting C.P."/>
            <person name="Pop M."/>
            <person name="Porcelli D."/>
            <person name="Powell J.R."/>
            <person name="Prohaska S."/>
            <person name="Pruitt K."/>
            <person name="Puig M."/>
            <person name="Quesneville H."/>
            <person name="Ram K.R."/>
            <person name="Rand D."/>
            <person name="Rasmussen M.D."/>
            <person name="Reed L.K."/>
            <person name="Reenan R."/>
            <person name="Reily A."/>
            <person name="Remington K.A."/>
            <person name="Rieger T.T."/>
            <person name="Ritchie M.G."/>
            <person name="Robin C."/>
            <person name="Rogers Y.H."/>
            <person name="Rohde C."/>
            <person name="Rozas J."/>
            <person name="Rubenfield M.J."/>
            <person name="Ruiz A."/>
            <person name="Russo S."/>
            <person name="Salzberg S.L."/>
            <person name="Sanchez-Gracia A."/>
            <person name="Saranga D.J."/>
            <person name="Sato H."/>
            <person name="Schaeffer S.W."/>
            <person name="Schatz M.C."/>
            <person name="Schlenke T."/>
            <person name="Schwartz R."/>
            <person name="Segarra C."/>
            <person name="Singh R.S."/>
            <person name="Sirot L."/>
            <person name="Sirota M."/>
            <person name="Sisneros N.B."/>
            <person name="Smith C.D."/>
            <person name="Smith T.F."/>
            <person name="Spieth J."/>
            <person name="Stage D.E."/>
            <person name="Stark A."/>
            <person name="Stephan W."/>
            <person name="Strausberg R.L."/>
            <person name="Strempel S."/>
            <person name="Sturgill D."/>
            <person name="Sutton G."/>
            <person name="Sutton G.G."/>
            <person name="Tao W."/>
            <person name="Teichmann S."/>
            <person name="Tobari Y.N."/>
            <person name="Tomimura Y."/>
            <person name="Tsolas J.M."/>
            <person name="Valente V.L."/>
            <person name="Venter E."/>
            <person name="Venter J.C."/>
            <person name="Vicario S."/>
            <person name="Vieira F.G."/>
            <person name="Vilella A.J."/>
            <person name="Villasante A."/>
            <person name="Walenz B."/>
            <person name="Wang J."/>
            <person name="Wasserman M."/>
            <person name="Watts T."/>
            <person name="Wilson D."/>
            <person name="Wilson R.K."/>
            <person name="Wing R.A."/>
            <person name="Wolfner M.F."/>
            <person name="Wong A."/>
            <person name="Wong G.K."/>
            <person name="Wu C.I."/>
            <person name="Wu G."/>
            <person name="Yamamoto D."/>
            <person name="Yang H.P."/>
            <person name="Yang S.P."/>
            <person name="Yorke J.A."/>
            <person name="Yoshida K."/>
            <person name="Zdobnov E."/>
            <person name="Zhang P."/>
            <person name="Zhang Y."/>
            <person name="Zimin A.V."/>
            <person name="Baldwin J."/>
            <person name="Abdouelleil A."/>
            <person name="Abdulkadir J."/>
            <person name="Abebe A."/>
            <person name="Abera B."/>
            <person name="Abreu J."/>
            <person name="Acer S.C."/>
            <person name="Aftuck L."/>
            <person name="Alexander A."/>
            <person name="An P."/>
            <person name="Anderson E."/>
            <person name="Anderson S."/>
            <person name="Arachi H."/>
            <person name="Azer M."/>
            <person name="Bachantsang P."/>
            <person name="Barry A."/>
            <person name="Bayul T."/>
            <person name="Berlin A."/>
            <person name="Bessette D."/>
            <person name="Bloom T."/>
            <person name="Blye J."/>
            <person name="Boguslavskiy L."/>
            <person name="Bonnet C."/>
            <person name="Boukhgalter B."/>
            <person name="Bourzgui I."/>
            <person name="Brown A."/>
            <person name="Cahill P."/>
            <person name="Channer S."/>
            <person name="Cheshatsang Y."/>
            <person name="Chuda L."/>
            <person name="Citroen M."/>
            <person name="Collymore A."/>
            <person name="Cooke P."/>
            <person name="Costello M."/>
            <person name="D'Aco K."/>
            <person name="Daza R."/>
            <person name="De Haan G."/>
            <person name="DeGray S."/>
            <person name="DeMaso C."/>
            <person name="Dhargay N."/>
            <person name="Dooley K."/>
            <person name="Dooley E."/>
            <person name="Doricent M."/>
            <person name="Dorje P."/>
            <person name="Dorjee K."/>
            <person name="Dupes A."/>
            <person name="Elong R."/>
            <person name="Falk J."/>
            <person name="Farina A."/>
            <person name="Faro S."/>
            <person name="Ferguson D."/>
            <person name="Fisher S."/>
            <person name="Foley C.D."/>
            <person name="Franke A."/>
            <person name="Friedrich D."/>
            <person name="Gadbois L."/>
            <person name="Gearin G."/>
            <person name="Gearin C.R."/>
            <person name="Giannoukos G."/>
            <person name="Goode T."/>
            <person name="Graham J."/>
            <person name="Grandbois E."/>
            <person name="Grewal S."/>
            <person name="Gyaltsen K."/>
            <person name="Hafez N."/>
            <person name="Hagos B."/>
            <person name="Hall J."/>
            <person name="Henson C."/>
            <person name="Hollinger A."/>
            <person name="Honan T."/>
            <person name="Huard M.D."/>
            <person name="Hughes L."/>
            <person name="Hurhula B."/>
            <person name="Husby M.E."/>
            <person name="Kamat A."/>
            <person name="Kanga B."/>
            <person name="Kashin S."/>
            <person name="Khazanovich D."/>
            <person name="Kisner P."/>
            <person name="Lance K."/>
            <person name="Lara M."/>
            <person name="Lee W."/>
            <person name="Lennon N."/>
            <person name="Letendre F."/>
            <person name="LeVine R."/>
            <person name="Lipovsky A."/>
            <person name="Liu X."/>
            <person name="Liu J."/>
            <person name="Liu S."/>
            <person name="Lokyitsang T."/>
            <person name="Lokyitsang Y."/>
            <person name="Lubonja R."/>
            <person name="Lui A."/>
            <person name="MacDonald P."/>
            <person name="Magnisalis V."/>
            <person name="Maru K."/>
            <person name="Matthews C."/>
            <person name="McCusker W."/>
            <person name="McDonough S."/>
            <person name="Mehta T."/>
            <person name="Meldrim J."/>
            <person name="Meneus L."/>
            <person name="Mihai O."/>
            <person name="Mihalev A."/>
            <person name="Mihova T."/>
            <person name="Mittelman R."/>
            <person name="Mlenga V."/>
            <person name="Montmayeur A."/>
            <person name="Mulrain L."/>
            <person name="Navidi A."/>
            <person name="Naylor J."/>
            <person name="Negash T."/>
            <person name="Nguyen T."/>
            <person name="Nguyen N."/>
            <person name="Nicol R."/>
            <person name="Norbu C."/>
            <person name="Norbu N."/>
            <person name="Novod N."/>
            <person name="O'Neill B."/>
            <person name="Osman S."/>
            <person name="Markiewicz E."/>
            <person name="Oyono O.L."/>
            <person name="Patti C."/>
            <person name="Phunkhang P."/>
            <person name="Pierre F."/>
            <person name="Priest M."/>
            <person name="Raghuraman S."/>
            <person name="Rege F."/>
            <person name="Reyes R."/>
            <person name="Rise C."/>
            <person name="Rogov P."/>
            <person name="Ross K."/>
            <person name="Ryan E."/>
            <person name="Settipalli S."/>
            <person name="Shea T."/>
            <person name="Sherpa N."/>
            <person name="Shi L."/>
            <person name="Shih D."/>
            <person name="Sparrow T."/>
            <person name="Spaulding J."/>
            <person name="Stalker J."/>
            <person name="Stange-Thomann N."/>
            <person name="Stavropoulos S."/>
            <person name="Stone C."/>
            <person name="Strader C."/>
            <person name="Tesfaye S."/>
            <person name="Thomson T."/>
            <person name="Thoulutsang Y."/>
            <person name="Thoulutsang D."/>
            <person name="Topham K."/>
            <person name="Topping I."/>
            <person name="Tsamla T."/>
            <person name="Vassiliev H."/>
            <person name="Vo A."/>
            <person name="Wangchuk T."/>
            <person name="Wangdi T."/>
            <person name="Weiand M."/>
            <person name="Wilkinson J."/>
            <person name="Wilson A."/>
            <person name="Yadav S."/>
            <person name="Young G."/>
            <person name="Yu Q."/>
            <person name="Zembek L."/>
            <person name="Zhong D."/>
            <person name="Zimmer A."/>
            <person name="Zwirko Z."/>
            <person name="Jaffe D.B."/>
            <person name="Alvarez P."/>
            <person name="Brockman W."/>
            <person name="Butler J."/>
            <person name="Chin C."/>
            <person name="Gnerre S."/>
            <person name="Grabherr M."/>
            <person name="Kleber M."/>
            <person name="Mauceli E."/>
            <person name="MacCallum I."/>
        </authorList>
    </citation>
    <scope>NUCLEOTIDE SEQUENCE [LARGE SCALE GENOMIC DNA]</scope>
    <source>
        <strain evidence="4">Tucson 14030-0811.24</strain>
    </source>
</reference>
<feature type="region of interest" description="Disordered" evidence="2">
    <location>
        <begin position="167"/>
        <end position="194"/>
    </location>
</feature>
<name>B4NI41_DROWI</name>
<keyword evidence="4" id="KW-1185">Reference proteome</keyword>
<feature type="region of interest" description="Disordered" evidence="2">
    <location>
        <begin position="1"/>
        <end position="106"/>
    </location>
</feature>
<feature type="compositionally biased region" description="Basic and acidic residues" evidence="2">
    <location>
        <begin position="1"/>
        <end position="20"/>
    </location>
</feature>
<dbReference type="AlphaFoldDB" id="B4NI41"/>
<feature type="compositionally biased region" description="Polar residues" evidence="2">
    <location>
        <begin position="87"/>
        <end position="98"/>
    </location>
</feature>
<dbReference type="HOGENOM" id="CLU_021387_0_0_1"/>
<feature type="compositionally biased region" description="Basic and acidic residues" evidence="2">
    <location>
        <begin position="206"/>
        <end position="221"/>
    </location>
</feature>
<dbReference type="PhylomeDB" id="B4NI41"/>
<dbReference type="GO" id="GO:0005634">
    <property type="term" value="C:nucleus"/>
    <property type="evidence" value="ECO:0007669"/>
    <property type="project" value="EnsemblMetazoa"/>
</dbReference>
<gene>
    <name evidence="3" type="primary">Dwil\GK12975</name>
    <name evidence="3" type="ORF">Dwil_GK12975</name>
</gene>
<feature type="region of interest" description="Disordered" evidence="2">
    <location>
        <begin position="206"/>
        <end position="254"/>
    </location>
</feature>
<feature type="region of interest" description="Disordered" evidence="2">
    <location>
        <begin position="413"/>
        <end position="443"/>
    </location>
</feature>
<dbReference type="EMBL" id="CH964272">
    <property type="protein sequence ID" value="EDW84733.1"/>
    <property type="molecule type" value="Genomic_DNA"/>
</dbReference>
<dbReference type="Pfam" id="PF16006">
    <property type="entry name" value="NUSAP"/>
    <property type="match status" value="1"/>
</dbReference>
<dbReference type="GO" id="GO:0040001">
    <property type="term" value="P:establishment of mitotic spindle localization"/>
    <property type="evidence" value="ECO:0007669"/>
    <property type="project" value="InterPro"/>
</dbReference>
<dbReference type="GO" id="GO:0008017">
    <property type="term" value="F:microtubule binding"/>
    <property type="evidence" value="ECO:0007669"/>
    <property type="project" value="EnsemblMetazoa"/>
</dbReference>
<organism evidence="3 4">
    <name type="scientific">Drosophila willistoni</name>
    <name type="common">Fruit fly</name>
    <dbReference type="NCBI Taxonomy" id="7260"/>
    <lineage>
        <taxon>Eukaryota</taxon>
        <taxon>Metazoa</taxon>
        <taxon>Ecdysozoa</taxon>
        <taxon>Arthropoda</taxon>
        <taxon>Hexapoda</taxon>
        <taxon>Insecta</taxon>
        <taxon>Pterygota</taxon>
        <taxon>Neoptera</taxon>
        <taxon>Endopterygota</taxon>
        <taxon>Diptera</taxon>
        <taxon>Brachycera</taxon>
        <taxon>Muscomorpha</taxon>
        <taxon>Ephydroidea</taxon>
        <taxon>Drosophilidae</taxon>
        <taxon>Drosophila</taxon>
        <taxon>Sophophora</taxon>
    </lineage>
</organism>
<evidence type="ECO:0000313" key="3">
    <source>
        <dbReference type="EMBL" id="EDW84733.1"/>
    </source>
</evidence>
<dbReference type="OrthoDB" id="6614499at2759"/>
<feature type="compositionally biased region" description="Acidic residues" evidence="2">
    <location>
        <begin position="182"/>
        <end position="194"/>
    </location>
</feature>
<dbReference type="Proteomes" id="UP000007798">
    <property type="component" value="Unassembled WGS sequence"/>
</dbReference>
<dbReference type="SMR" id="B4NI41"/>